<feature type="transmembrane region" description="Helical" evidence="1">
    <location>
        <begin position="6"/>
        <end position="27"/>
    </location>
</feature>
<keyword evidence="1" id="KW-1133">Transmembrane helix</keyword>
<protein>
    <submittedName>
        <fullName evidence="2">Uncharacterized protein</fullName>
    </submittedName>
</protein>
<keyword evidence="1" id="KW-0472">Membrane</keyword>
<keyword evidence="3" id="KW-1185">Reference proteome</keyword>
<organism evidence="2 3">
    <name type="scientific">Agromyces salentinus</name>
    <dbReference type="NCBI Taxonomy" id="269421"/>
    <lineage>
        <taxon>Bacteria</taxon>
        <taxon>Bacillati</taxon>
        <taxon>Actinomycetota</taxon>
        <taxon>Actinomycetes</taxon>
        <taxon>Micrococcales</taxon>
        <taxon>Microbacteriaceae</taxon>
        <taxon>Agromyces</taxon>
    </lineage>
</organism>
<gene>
    <name evidence="2" type="ORF">GCM10009750_19700</name>
</gene>
<dbReference type="EMBL" id="BAAANK010000005">
    <property type="protein sequence ID" value="GAA1835309.1"/>
    <property type="molecule type" value="Genomic_DNA"/>
</dbReference>
<evidence type="ECO:0000313" key="2">
    <source>
        <dbReference type="EMBL" id="GAA1835309.1"/>
    </source>
</evidence>
<feature type="transmembrane region" description="Helical" evidence="1">
    <location>
        <begin position="48"/>
        <end position="66"/>
    </location>
</feature>
<feature type="transmembrane region" description="Helical" evidence="1">
    <location>
        <begin position="78"/>
        <end position="95"/>
    </location>
</feature>
<evidence type="ECO:0000256" key="1">
    <source>
        <dbReference type="SAM" id="Phobius"/>
    </source>
</evidence>
<proteinExistence type="predicted"/>
<sequence>MCDGVMHTALYEITVQVVPVLMIALFLDTRIAPARTARSASSERLQTVVFLFLCVGAFVVSLLIVADVLVEGRVTDALVISALIGCIGLMAAKAWRRLMGVGTGRAVNRSAADE</sequence>
<name>A0ABN2MQS5_9MICO</name>
<evidence type="ECO:0000313" key="3">
    <source>
        <dbReference type="Proteomes" id="UP001501746"/>
    </source>
</evidence>
<accession>A0ABN2MQS5</accession>
<keyword evidence="1" id="KW-0812">Transmembrane</keyword>
<reference evidence="2 3" key="1">
    <citation type="journal article" date="2019" name="Int. J. Syst. Evol. Microbiol.">
        <title>The Global Catalogue of Microorganisms (GCM) 10K type strain sequencing project: providing services to taxonomists for standard genome sequencing and annotation.</title>
        <authorList>
            <consortium name="The Broad Institute Genomics Platform"/>
            <consortium name="The Broad Institute Genome Sequencing Center for Infectious Disease"/>
            <person name="Wu L."/>
            <person name="Ma J."/>
        </authorList>
    </citation>
    <scope>NUCLEOTIDE SEQUENCE [LARGE SCALE GENOMIC DNA]</scope>
    <source>
        <strain evidence="2 3">JCM 14323</strain>
    </source>
</reference>
<comment type="caution">
    <text evidence="2">The sequence shown here is derived from an EMBL/GenBank/DDBJ whole genome shotgun (WGS) entry which is preliminary data.</text>
</comment>
<dbReference type="Proteomes" id="UP001501746">
    <property type="component" value="Unassembled WGS sequence"/>
</dbReference>